<feature type="domain" description="SH2" evidence="4">
    <location>
        <begin position="119"/>
        <end position="213"/>
    </location>
</feature>
<dbReference type="SUPFAM" id="SSF55550">
    <property type="entry name" value="SH2 domain"/>
    <property type="match status" value="1"/>
</dbReference>
<evidence type="ECO:0000313" key="5">
    <source>
        <dbReference type="Ensembl" id="ENSELUP00000013503.3"/>
    </source>
</evidence>
<reference evidence="5" key="3">
    <citation type="submission" date="2025-08" db="UniProtKB">
        <authorList>
            <consortium name="Ensembl"/>
        </authorList>
    </citation>
    <scope>IDENTIFICATION</scope>
</reference>
<dbReference type="OMA" id="RSIKCRP"/>
<dbReference type="Proteomes" id="UP000265140">
    <property type="component" value="Chromosome 10"/>
</dbReference>
<reference evidence="5" key="2">
    <citation type="submission" date="2020-02" db="EMBL/GenBank/DDBJ databases">
        <title>Esox lucius (northern pike) genome, fEsoLuc1, primary haplotype.</title>
        <authorList>
            <person name="Myers G."/>
            <person name="Karagic N."/>
            <person name="Meyer A."/>
            <person name="Pippel M."/>
            <person name="Reichard M."/>
            <person name="Winkler S."/>
            <person name="Tracey A."/>
            <person name="Sims Y."/>
            <person name="Howe K."/>
            <person name="Rhie A."/>
            <person name="Formenti G."/>
            <person name="Durbin R."/>
            <person name="Fedrigo O."/>
            <person name="Jarvis E.D."/>
        </authorList>
    </citation>
    <scope>NUCLEOTIDE SEQUENCE [LARGE SCALE GENOMIC DNA]</scope>
</reference>
<feature type="region of interest" description="Disordered" evidence="3">
    <location>
        <begin position="512"/>
        <end position="534"/>
    </location>
</feature>
<dbReference type="InterPro" id="IPR036860">
    <property type="entry name" value="SH2_dom_sf"/>
</dbReference>
<evidence type="ECO:0000313" key="6">
    <source>
        <dbReference type="Proteomes" id="UP000265140"/>
    </source>
</evidence>
<name>A0A3P8YA11_ESOLU</name>
<evidence type="ECO:0000256" key="3">
    <source>
        <dbReference type="SAM" id="MobiDB-lite"/>
    </source>
</evidence>
<protein>
    <recommendedName>
        <fullName evidence="4">SH2 domain-containing protein</fullName>
    </recommendedName>
</protein>
<dbReference type="GO" id="GO:0005737">
    <property type="term" value="C:cytoplasm"/>
    <property type="evidence" value="ECO:0007669"/>
    <property type="project" value="TreeGrafter"/>
</dbReference>
<feature type="region of interest" description="Disordered" evidence="3">
    <location>
        <begin position="437"/>
        <end position="487"/>
    </location>
</feature>
<dbReference type="Ensembl" id="ENSELUT00000038557.3">
    <property type="protein sequence ID" value="ENSELUP00000013503.3"/>
    <property type="gene ID" value="ENSELUG00000013621.3"/>
</dbReference>
<keyword evidence="6" id="KW-1185">Reference proteome</keyword>
<dbReference type="PRINTS" id="PR00401">
    <property type="entry name" value="SH2DOMAIN"/>
</dbReference>
<reference evidence="6" key="1">
    <citation type="journal article" date="2014" name="PLoS ONE">
        <title>The genome and linkage map of the northern pike (Esox lucius): conserved synteny revealed between the salmonid sister group and the Neoteleostei.</title>
        <authorList>
            <person name="Rondeau E.B."/>
            <person name="Minkley D.R."/>
            <person name="Leong J.S."/>
            <person name="Messmer A.M."/>
            <person name="Jantzen J.R."/>
            <person name="von Schalburg K.R."/>
            <person name="Lemon C."/>
            <person name="Bird N.H."/>
            <person name="Koop B.F."/>
        </authorList>
    </citation>
    <scope>NUCLEOTIDE SEQUENCE</scope>
</reference>
<dbReference type="GeneTree" id="ENSGT00940000160977"/>
<dbReference type="AlphaFoldDB" id="A0A3P8YA11"/>
<dbReference type="SMART" id="SM00252">
    <property type="entry name" value="SH2"/>
    <property type="match status" value="1"/>
</dbReference>
<reference evidence="5" key="4">
    <citation type="submission" date="2025-09" db="UniProtKB">
        <authorList>
            <consortium name="Ensembl"/>
        </authorList>
    </citation>
    <scope>IDENTIFICATION</scope>
</reference>
<dbReference type="PROSITE" id="PS50001">
    <property type="entry name" value="SH2"/>
    <property type="match status" value="1"/>
</dbReference>
<evidence type="ECO:0000259" key="4">
    <source>
        <dbReference type="PROSITE" id="PS50001"/>
    </source>
</evidence>
<keyword evidence="1 2" id="KW-0727">SH2 domain</keyword>
<dbReference type="InterPro" id="IPR000980">
    <property type="entry name" value="SH2"/>
</dbReference>
<evidence type="ECO:0000256" key="1">
    <source>
        <dbReference type="ARBA" id="ARBA00022999"/>
    </source>
</evidence>
<proteinExistence type="predicted"/>
<dbReference type="Bgee" id="ENSELUG00000013621">
    <property type="expression patterns" value="Expressed in spleen and 14 other cell types or tissues"/>
</dbReference>
<dbReference type="PANTHER" id="PTHR14388">
    <property type="entry name" value="T CELL-SPECIFIC ADAPTER PROTEIN TSAD"/>
    <property type="match status" value="1"/>
</dbReference>
<feature type="compositionally biased region" description="Polar residues" evidence="3">
    <location>
        <begin position="473"/>
        <end position="487"/>
    </location>
</feature>
<dbReference type="InParanoid" id="A0A3P8YA11"/>
<accession>A0A3P8YA11</accession>
<dbReference type="Pfam" id="PF00017">
    <property type="entry name" value="SH2"/>
    <property type="match status" value="1"/>
</dbReference>
<dbReference type="PANTHER" id="PTHR14388:SF23">
    <property type="entry name" value="SI:CH73-109I22.2"/>
    <property type="match status" value="1"/>
</dbReference>
<feature type="compositionally biased region" description="Pro residues" evidence="3">
    <location>
        <begin position="522"/>
        <end position="534"/>
    </location>
</feature>
<dbReference type="FunFam" id="3.30.505.10:FF:000103">
    <property type="entry name" value="Si:ch73-109i22.2"/>
    <property type="match status" value="1"/>
</dbReference>
<dbReference type="RefSeq" id="XP_010872058.4">
    <property type="nucleotide sequence ID" value="XM_010873756.5"/>
</dbReference>
<evidence type="ECO:0000256" key="2">
    <source>
        <dbReference type="PROSITE-ProRule" id="PRU00191"/>
    </source>
</evidence>
<organism evidence="5 6">
    <name type="scientific">Esox lucius</name>
    <name type="common">Northern pike</name>
    <dbReference type="NCBI Taxonomy" id="8010"/>
    <lineage>
        <taxon>Eukaryota</taxon>
        <taxon>Metazoa</taxon>
        <taxon>Chordata</taxon>
        <taxon>Craniata</taxon>
        <taxon>Vertebrata</taxon>
        <taxon>Euteleostomi</taxon>
        <taxon>Actinopterygii</taxon>
        <taxon>Neopterygii</taxon>
        <taxon>Teleostei</taxon>
        <taxon>Protacanthopterygii</taxon>
        <taxon>Esociformes</taxon>
        <taxon>Esocidae</taxon>
        <taxon>Esox</taxon>
    </lineage>
</organism>
<dbReference type="GeneID" id="105012727"/>
<sequence length="534" mass="59731">MNMDFDYQHLKDVEKHKREERIRGLQSAQDTAVRQIPPVRPRRSLKVPKTHQEEVAIPAKQTNSELPQIVVKKMSPALTLGGPGPLEPLSPSLRAHTLLWFERTQLPRLCWPGHALPRWLHGFATRREAEELLKDKHQGCFLLRLSESKIGFVLSYRGQDRCRHFIIEEEASSRGVCYLISGEESRHGSLPELVNYYTQNPVGPYNEMLTTPCDKSRQAYVDTVEHDLQGEGGKITENEASVLSSTATCTPDTVQMPEVSASSASNDDRMPDYAAVVKKKLQKSNSLPENQFGKLNEVRVLVHPPEDDATKCNVSCEGAGGRGDDHHEATYARVNKPPRVLSQVDRSPYVNVNPPGQQGAMPSSSVPATHHGSAVDPGYWKLEPLHTYEETFQPARSEEEVMEHIDFNAMGQWRDADSKDNVEGPRNHLYSEVNIRGAKQGPSHTPLPTRMAPSLPSRPPPRAINCPARPERSVQQSGEPLLSFSPSQHGVFQLPCSERHLTDKEGTRIYEQIQDKSRSSRPPLPPLPPPNAKH</sequence>
<dbReference type="Gene3D" id="3.30.505.10">
    <property type="entry name" value="SH2 domain"/>
    <property type="match status" value="1"/>
</dbReference>